<dbReference type="EMBL" id="GGEC01078644">
    <property type="protein sequence ID" value="MBX59128.1"/>
    <property type="molecule type" value="Transcribed_RNA"/>
</dbReference>
<name>A0A2P2PWK9_RHIMU</name>
<sequence>MQNLYISTVDISSEFGPTCTQQRQPYLSLCHATRFFQHRIGGRHPSEILAQWTLG</sequence>
<accession>A0A2P2PWK9</accession>
<organism evidence="1">
    <name type="scientific">Rhizophora mucronata</name>
    <name type="common">Asiatic mangrove</name>
    <dbReference type="NCBI Taxonomy" id="61149"/>
    <lineage>
        <taxon>Eukaryota</taxon>
        <taxon>Viridiplantae</taxon>
        <taxon>Streptophyta</taxon>
        <taxon>Embryophyta</taxon>
        <taxon>Tracheophyta</taxon>
        <taxon>Spermatophyta</taxon>
        <taxon>Magnoliopsida</taxon>
        <taxon>eudicotyledons</taxon>
        <taxon>Gunneridae</taxon>
        <taxon>Pentapetalae</taxon>
        <taxon>rosids</taxon>
        <taxon>fabids</taxon>
        <taxon>Malpighiales</taxon>
        <taxon>Rhizophoraceae</taxon>
        <taxon>Rhizophora</taxon>
    </lineage>
</organism>
<protein>
    <submittedName>
        <fullName evidence="1">Uncharacterized protein</fullName>
    </submittedName>
</protein>
<proteinExistence type="predicted"/>
<dbReference type="AlphaFoldDB" id="A0A2P2PWK9"/>
<reference evidence="1" key="1">
    <citation type="submission" date="2018-02" db="EMBL/GenBank/DDBJ databases">
        <title>Rhizophora mucronata_Transcriptome.</title>
        <authorList>
            <person name="Meera S.P."/>
            <person name="Sreeshan A."/>
            <person name="Augustine A."/>
        </authorList>
    </citation>
    <scope>NUCLEOTIDE SEQUENCE</scope>
    <source>
        <tissue evidence="1">Leaf</tissue>
    </source>
</reference>
<evidence type="ECO:0000313" key="1">
    <source>
        <dbReference type="EMBL" id="MBX59128.1"/>
    </source>
</evidence>